<accession>X0ZDC1</accession>
<dbReference type="PANTHER" id="PTHR30250:SF10">
    <property type="entry name" value="LIPOPOLYSACCHARIDE BIOSYNTHESIS PROTEIN WZXC"/>
    <property type="match status" value="1"/>
</dbReference>
<proteinExistence type="inferred from homology"/>
<evidence type="ECO:0000256" key="1">
    <source>
        <dbReference type="ARBA" id="ARBA00004651"/>
    </source>
</evidence>
<evidence type="ECO:0000256" key="4">
    <source>
        <dbReference type="ARBA" id="ARBA00022692"/>
    </source>
</evidence>
<evidence type="ECO:0000256" key="7">
    <source>
        <dbReference type="SAM" id="Phobius"/>
    </source>
</evidence>
<dbReference type="AlphaFoldDB" id="X0ZDC1"/>
<sequence length="144" mass="16075">MVDNAISENITADISSKIDNKLSHKVSKGVIWVTITEICTGGLGFVRAIILARLLAPSDFGLMAIVMSIILFLQNTRFGFDSALIQKQEKPEEFLNTAWSFELTRNLILFFVLFLSAPLLSSLFNEAKSVNIFRLVAFTLIFRG</sequence>
<gene>
    <name evidence="8" type="ORF">S01H4_03237</name>
</gene>
<feature type="transmembrane region" description="Helical" evidence="7">
    <location>
        <begin position="60"/>
        <end position="80"/>
    </location>
</feature>
<protein>
    <recommendedName>
        <fullName evidence="9">Polysaccharide biosynthesis protein C-terminal domain-containing protein</fullName>
    </recommendedName>
</protein>
<organism evidence="8">
    <name type="scientific">marine sediment metagenome</name>
    <dbReference type="NCBI Taxonomy" id="412755"/>
    <lineage>
        <taxon>unclassified sequences</taxon>
        <taxon>metagenomes</taxon>
        <taxon>ecological metagenomes</taxon>
    </lineage>
</organism>
<keyword evidence="3" id="KW-1003">Cell membrane</keyword>
<evidence type="ECO:0000256" key="3">
    <source>
        <dbReference type="ARBA" id="ARBA00022475"/>
    </source>
</evidence>
<dbReference type="InterPro" id="IPR050833">
    <property type="entry name" value="Poly_Biosynth_Transport"/>
</dbReference>
<keyword evidence="6 7" id="KW-0472">Membrane</keyword>
<reference evidence="8" key="1">
    <citation type="journal article" date="2014" name="Front. Microbiol.">
        <title>High frequency of phylogenetically diverse reductive dehalogenase-homologous genes in deep subseafloor sedimentary metagenomes.</title>
        <authorList>
            <person name="Kawai M."/>
            <person name="Futagami T."/>
            <person name="Toyoda A."/>
            <person name="Takaki Y."/>
            <person name="Nishi S."/>
            <person name="Hori S."/>
            <person name="Arai W."/>
            <person name="Tsubouchi T."/>
            <person name="Morono Y."/>
            <person name="Uchiyama I."/>
            <person name="Ito T."/>
            <person name="Fujiyama A."/>
            <person name="Inagaki F."/>
            <person name="Takami H."/>
        </authorList>
    </citation>
    <scope>NUCLEOTIDE SEQUENCE</scope>
    <source>
        <strain evidence="8">Expedition CK06-06</strain>
    </source>
</reference>
<feature type="transmembrane region" description="Helical" evidence="7">
    <location>
        <begin position="107"/>
        <end position="124"/>
    </location>
</feature>
<evidence type="ECO:0000256" key="6">
    <source>
        <dbReference type="ARBA" id="ARBA00023136"/>
    </source>
</evidence>
<keyword evidence="5 7" id="KW-1133">Transmembrane helix</keyword>
<keyword evidence="4 7" id="KW-0812">Transmembrane</keyword>
<comment type="caution">
    <text evidence="8">The sequence shown here is derived from an EMBL/GenBank/DDBJ whole genome shotgun (WGS) entry which is preliminary data.</text>
</comment>
<dbReference type="PANTHER" id="PTHR30250">
    <property type="entry name" value="PST FAMILY PREDICTED COLANIC ACID TRANSPORTER"/>
    <property type="match status" value="1"/>
</dbReference>
<evidence type="ECO:0000256" key="2">
    <source>
        <dbReference type="ARBA" id="ARBA00007430"/>
    </source>
</evidence>
<comment type="similarity">
    <text evidence="2">Belongs to the polysaccharide synthase family.</text>
</comment>
<dbReference type="GO" id="GO:0005886">
    <property type="term" value="C:plasma membrane"/>
    <property type="evidence" value="ECO:0007669"/>
    <property type="project" value="UniProtKB-SubCell"/>
</dbReference>
<dbReference type="EMBL" id="BART01000777">
    <property type="protein sequence ID" value="GAG56197.1"/>
    <property type="molecule type" value="Genomic_DNA"/>
</dbReference>
<evidence type="ECO:0000313" key="8">
    <source>
        <dbReference type="EMBL" id="GAG56197.1"/>
    </source>
</evidence>
<dbReference type="Pfam" id="PF13440">
    <property type="entry name" value="Polysacc_synt_3"/>
    <property type="match status" value="1"/>
</dbReference>
<name>X0ZDC1_9ZZZZ</name>
<feature type="transmembrane region" description="Helical" evidence="7">
    <location>
        <begin position="30"/>
        <end position="54"/>
    </location>
</feature>
<evidence type="ECO:0008006" key="9">
    <source>
        <dbReference type="Google" id="ProtNLM"/>
    </source>
</evidence>
<evidence type="ECO:0000256" key="5">
    <source>
        <dbReference type="ARBA" id="ARBA00022989"/>
    </source>
</evidence>
<comment type="subcellular location">
    <subcellularLocation>
        <location evidence="1">Cell membrane</location>
        <topology evidence="1">Multi-pass membrane protein</topology>
    </subcellularLocation>
</comment>